<dbReference type="InterPro" id="IPR000601">
    <property type="entry name" value="PKD_dom"/>
</dbReference>
<dbReference type="CDD" id="cd00146">
    <property type="entry name" value="PKD"/>
    <property type="match status" value="1"/>
</dbReference>
<accession>A0ABP7BEH9</accession>
<dbReference type="PROSITE" id="PS50093">
    <property type="entry name" value="PKD"/>
    <property type="match status" value="1"/>
</dbReference>
<dbReference type="RefSeq" id="WP_346132374.1">
    <property type="nucleotide sequence ID" value="NZ_BAABBE010000014.1"/>
</dbReference>
<dbReference type="InterPro" id="IPR013783">
    <property type="entry name" value="Ig-like_fold"/>
</dbReference>
<keyword evidence="2" id="KW-0732">Signal</keyword>
<keyword evidence="5" id="KW-1185">Reference proteome</keyword>
<organism evidence="4 5">
    <name type="scientific">Lentzea roselyniae</name>
    <dbReference type="NCBI Taxonomy" id="531940"/>
    <lineage>
        <taxon>Bacteria</taxon>
        <taxon>Bacillati</taxon>
        <taxon>Actinomycetota</taxon>
        <taxon>Actinomycetes</taxon>
        <taxon>Pseudonocardiales</taxon>
        <taxon>Pseudonocardiaceae</taxon>
        <taxon>Lentzea</taxon>
    </lineage>
</organism>
<sequence>MRSFRSRALAVTAAALLGVLVPGVAQAAPPDNDDFATSTVISSLPFVTEQNLAEATKAVDDPVGCGGDGYANSVWFSYTAPESGLLRLLTDGSDRDLMVTTYTGERNDLKQVWDPFYDGCTVERTKPVTFPATAGTTYHFMVSGKSSPVGTLKLAVDRIAPLANDRFADAQPVSLPFSAPNPDYTRASYEPDEPGACGAQGLPSIWYSYTAAQTQSLVAMIDSWGSAPELGVYEGTSLAGLTALGCVSRTDYSGEAFRLEVGKTYYFQWVGGGYYSSSSTLKLSEAAPLRTQLHTSTDDQPVYLAVGFSATHYNSYNAPVTTEWDFGDGTTAPPSTNTSQEHKYAKDGVYEVKVRSTSADGRTTTATTTTTVKTHDVGITKFTVPSAARAGEQKTISVQVANTNNPEKPTVRLYKSDGSSWTQVASQTIEVPAHPTRKVTFSFKYTFTAEDAAIGRVTFRAVAELPWPVEDARPMDNEVIAIATTVRPAAAAAVSN</sequence>
<dbReference type="Proteomes" id="UP001500711">
    <property type="component" value="Unassembled WGS sequence"/>
</dbReference>
<feature type="region of interest" description="Disordered" evidence="1">
    <location>
        <begin position="327"/>
        <end position="346"/>
    </location>
</feature>
<feature type="chain" id="PRO_5047319721" description="PKD domain-containing protein" evidence="2">
    <location>
        <begin position="28"/>
        <end position="496"/>
    </location>
</feature>
<dbReference type="InterPro" id="IPR022409">
    <property type="entry name" value="PKD/Chitinase_dom"/>
</dbReference>
<evidence type="ECO:0000256" key="2">
    <source>
        <dbReference type="SAM" id="SignalP"/>
    </source>
</evidence>
<dbReference type="InterPro" id="IPR035986">
    <property type="entry name" value="PKD_dom_sf"/>
</dbReference>
<gene>
    <name evidence="4" type="ORF">GCM10022267_50660</name>
</gene>
<evidence type="ECO:0000256" key="1">
    <source>
        <dbReference type="SAM" id="MobiDB-lite"/>
    </source>
</evidence>
<reference evidence="5" key="1">
    <citation type="journal article" date="2019" name="Int. J. Syst. Evol. Microbiol.">
        <title>The Global Catalogue of Microorganisms (GCM) 10K type strain sequencing project: providing services to taxonomists for standard genome sequencing and annotation.</title>
        <authorList>
            <consortium name="The Broad Institute Genomics Platform"/>
            <consortium name="The Broad Institute Genome Sequencing Center for Infectious Disease"/>
            <person name="Wu L."/>
            <person name="Ma J."/>
        </authorList>
    </citation>
    <scope>NUCLEOTIDE SEQUENCE [LARGE SCALE GENOMIC DNA]</scope>
    <source>
        <strain evidence="5">JCM 17494</strain>
    </source>
</reference>
<evidence type="ECO:0000259" key="3">
    <source>
        <dbReference type="PROSITE" id="PS50093"/>
    </source>
</evidence>
<feature type="signal peptide" evidence="2">
    <location>
        <begin position="1"/>
        <end position="27"/>
    </location>
</feature>
<comment type="caution">
    <text evidence="4">The sequence shown here is derived from an EMBL/GenBank/DDBJ whole genome shotgun (WGS) entry which is preliminary data.</text>
</comment>
<evidence type="ECO:0000313" key="4">
    <source>
        <dbReference type="EMBL" id="GAA3658347.1"/>
    </source>
</evidence>
<proteinExistence type="predicted"/>
<evidence type="ECO:0000313" key="5">
    <source>
        <dbReference type="Proteomes" id="UP001500711"/>
    </source>
</evidence>
<dbReference type="SMART" id="SM00089">
    <property type="entry name" value="PKD"/>
    <property type="match status" value="1"/>
</dbReference>
<name>A0ABP7BEH9_9PSEU</name>
<feature type="domain" description="PKD" evidence="3">
    <location>
        <begin position="319"/>
        <end position="372"/>
    </location>
</feature>
<dbReference type="EMBL" id="BAABBE010000014">
    <property type="protein sequence ID" value="GAA3658347.1"/>
    <property type="molecule type" value="Genomic_DNA"/>
</dbReference>
<dbReference type="SUPFAM" id="SSF49299">
    <property type="entry name" value="PKD domain"/>
    <property type="match status" value="1"/>
</dbReference>
<dbReference type="Gene3D" id="2.60.40.10">
    <property type="entry name" value="Immunoglobulins"/>
    <property type="match status" value="1"/>
</dbReference>
<dbReference type="Pfam" id="PF18911">
    <property type="entry name" value="PKD_4"/>
    <property type="match status" value="1"/>
</dbReference>
<protein>
    <recommendedName>
        <fullName evidence="3">PKD domain-containing protein</fullName>
    </recommendedName>
</protein>